<dbReference type="Pfam" id="PF02796">
    <property type="entry name" value="HTH_7"/>
    <property type="match status" value="1"/>
</dbReference>
<dbReference type="PANTHER" id="PTHR30461:SF26">
    <property type="entry name" value="RESOLVASE HOMOLOG YNEB"/>
    <property type="match status" value="1"/>
</dbReference>
<feature type="active site" description="O-(5'-phospho-DNA)-serine intermediate" evidence="5 6">
    <location>
        <position position="9"/>
    </location>
</feature>
<gene>
    <name evidence="8" type="ORF">C9J12_28430</name>
</gene>
<feature type="domain" description="Resolvase/invertase-type recombinase catalytic" evidence="7">
    <location>
        <begin position="1"/>
        <end position="135"/>
    </location>
</feature>
<dbReference type="PROSITE" id="PS51736">
    <property type="entry name" value="RECOMBINASES_3"/>
    <property type="match status" value="1"/>
</dbReference>
<dbReference type="SUPFAM" id="SSF53041">
    <property type="entry name" value="Resolvase-like"/>
    <property type="match status" value="1"/>
</dbReference>
<keyword evidence="9" id="KW-1185">Reference proteome</keyword>
<keyword evidence="2" id="KW-0229">DNA integration</keyword>
<name>A0A2T3J686_9GAMM</name>
<comment type="similarity">
    <text evidence="1">Belongs to the site-specific recombinase resolvase family.</text>
</comment>
<evidence type="ECO:0000256" key="1">
    <source>
        <dbReference type="ARBA" id="ARBA00009913"/>
    </source>
</evidence>
<organism evidence="8 9">
    <name type="scientific">Photobacterium frigidiphilum</name>
    <dbReference type="NCBI Taxonomy" id="264736"/>
    <lineage>
        <taxon>Bacteria</taxon>
        <taxon>Pseudomonadati</taxon>
        <taxon>Pseudomonadota</taxon>
        <taxon>Gammaproteobacteria</taxon>
        <taxon>Vibrionales</taxon>
        <taxon>Vibrionaceae</taxon>
        <taxon>Photobacterium</taxon>
    </lineage>
</organism>
<evidence type="ECO:0000259" key="7">
    <source>
        <dbReference type="PROSITE" id="PS51736"/>
    </source>
</evidence>
<dbReference type="InterPro" id="IPR050639">
    <property type="entry name" value="SSR_resolvase"/>
</dbReference>
<evidence type="ECO:0000256" key="6">
    <source>
        <dbReference type="PROSITE-ProRule" id="PRU10137"/>
    </source>
</evidence>
<dbReference type="CDD" id="cd03768">
    <property type="entry name" value="SR_ResInv"/>
    <property type="match status" value="1"/>
</dbReference>
<dbReference type="SMART" id="SM00857">
    <property type="entry name" value="Resolvase"/>
    <property type="match status" value="1"/>
</dbReference>
<dbReference type="InterPro" id="IPR036162">
    <property type="entry name" value="Resolvase-like_N_sf"/>
</dbReference>
<reference evidence="8 9" key="1">
    <citation type="submission" date="2018-01" db="EMBL/GenBank/DDBJ databases">
        <title>Whole genome sequencing of Histamine producing bacteria.</title>
        <authorList>
            <person name="Butler K."/>
        </authorList>
    </citation>
    <scope>NUCLEOTIDE SEQUENCE [LARGE SCALE GENOMIC DNA]</scope>
    <source>
        <strain evidence="8 9">JCM 12947</strain>
    </source>
</reference>
<evidence type="ECO:0000313" key="9">
    <source>
        <dbReference type="Proteomes" id="UP000240987"/>
    </source>
</evidence>
<dbReference type="OrthoDB" id="9797501at2"/>
<keyword evidence="3" id="KW-0238">DNA-binding</keyword>
<dbReference type="InterPro" id="IPR006120">
    <property type="entry name" value="Resolvase_HTH_dom"/>
</dbReference>
<dbReference type="InterPro" id="IPR006118">
    <property type="entry name" value="Recombinase_CS"/>
</dbReference>
<dbReference type="Proteomes" id="UP000240987">
    <property type="component" value="Unassembled WGS sequence"/>
</dbReference>
<comment type="caution">
    <text evidence="8">The sequence shown here is derived from an EMBL/GenBank/DDBJ whole genome shotgun (WGS) entry which is preliminary data.</text>
</comment>
<proteinExistence type="inferred from homology"/>
<dbReference type="RefSeq" id="WP_107246527.1">
    <property type="nucleotide sequence ID" value="NZ_PYMJ01000060.1"/>
</dbReference>
<evidence type="ECO:0000256" key="5">
    <source>
        <dbReference type="PIRSR" id="PIRSR606118-50"/>
    </source>
</evidence>
<protein>
    <submittedName>
        <fullName evidence="8">Resolvase</fullName>
    </submittedName>
</protein>
<evidence type="ECO:0000313" key="8">
    <source>
        <dbReference type="EMBL" id="PSU43038.1"/>
    </source>
</evidence>
<dbReference type="Pfam" id="PF00239">
    <property type="entry name" value="Resolvase"/>
    <property type="match status" value="1"/>
</dbReference>
<dbReference type="GO" id="GO:0000150">
    <property type="term" value="F:DNA strand exchange activity"/>
    <property type="evidence" value="ECO:0007669"/>
    <property type="project" value="InterPro"/>
</dbReference>
<dbReference type="PROSITE" id="PS00397">
    <property type="entry name" value="RECOMBINASES_1"/>
    <property type="match status" value="1"/>
</dbReference>
<dbReference type="GO" id="GO:0015074">
    <property type="term" value="P:DNA integration"/>
    <property type="evidence" value="ECO:0007669"/>
    <property type="project" value="UniProtKB-KW"/>
</dbReference>
<dbReference type="PANTHER" id="PTHR30461">
    <property type="entry name" value="DNA-INVERTASE FROM LAMBDOID PROPHAGE"/>
    <property type="match status" value="1"/>
</dbReference>
<dbReference type="GO" id="GO:0003677">
    <property type="term" value="F:DNA binding"/>
    <property type="evidence" value="ECO:0007669"/>
    <property type="project" value="UniProtKB-KW"/>
</dbReference>
<evidence type="ECO:0000256" key="2">
    <source>
        <dbReference type="ARBA" id="ARBA00022908"/>
    </source>
</evidence>
<keyword evidence="4" id="KW-0233">DNA recombination</keyword>
<dbReference type="Gene3D" id="1.10.10.60">
    <property type="entry name" value="Homeodomain-like"/>
    <property type="match status" value="1"/>
</dbReference>
<dbReference type="Gene3D" id="3.40.50.1390">
    <property type="entry name" value="Resolvase, N-terminal catalytic domain"/>
    <property type="match status" value="1"/>
</dbReference>
<dbReference type="InterPro" id="IPR006119">
    <property type="entry name" value="Resolv_N"/>
</dbReference>
<dbReference type="InterPro" id="IPR009057">
    <property type="entry name" value="Homeodomain-like_sf"/>
</dbReference>
<dbReference type="EMBL" id="PYMJ01000060">
    <property type="protein sequence ID" value="PSU43038.1"/>
    <property type="molecule type" value="Genomic_DNA"/>
</dbReference>
<sequence>MNIGYARVSSNDQSLDIQHQQLTQFGCEKMFSDSASGKDSDRAQLTALLDYAREGDVIHVMKVDRIARNTIDALNIADTLANKGAGLVFHDLGDVDINSDNGRVIYTTISAFAEMERKRILQRCNEGRTKAKAEGKHLGRHADLKRHQQIRELAENGMNKHAISKELGCSRTTVYSVLS</sequence>
<dbReference type="AlphaFoldDB" id="A0A2T3J686"/>
<dbReference type="SUPFAM" id="SSF46689">
    <property type="entry name" value="Homeodomain-like"/>
    <property type="match status" value="1"/>
</dbReference>
<accession>A0A2T3J686</accession>
<evidence type="ECO:0000256" key="3">
    <source>
        <dbReference type="ARBA" id="ARBA00023125"/>
    </source>
</evidence>
<evidence type="ECO:0000256" key="4">
    <source>
        <dbReference type="ARBA" id="ARBA00023172"/>
    </source>
</evidence>